<dbReference type="AlphaFoldDB" id="A0A9N9WA48"/>
<evidence type="ECO:0000313" key="2">
    <source>
        <dbReference type="Proteomes" id="UP000775872"/>
    </source>
</evidence>
<comment type="caution">
    <text evidence="1">The sequence shown here is derived from an EMBL/GenBank/DDBJ whole genome shotgun (WGS) entry which is preliminary data.</text>
</comment>
<reference evidence="2" key="1">
    <citation type="submission" date="2019-06" db="EMBL/GenBank/DDBJ databases">
        <authorList>
            <person name="Broberg M."/>
        </authorList>
    </citation>
    <scope>NUCLEOTIDE SEQUENCE [LARGE SCALE GENOMIC DNA]</scope>
</reference>
<evidence type="ECO:0000313" key="1">
    <source>
        <dbReference type="EMBL" id="CAH0046162.1"/>
    </source>
</evidence>
<gene>
    <name evidence="1" type="ORF">CSOL1703_00011890</name>
</gene>
<dbReference type="Gene3D" id="3.80.10.10">
    <property type="entry name" value="Ribonuclease Inhibitor"/>
    <property type="match status" value="1"/>
</dbReference>
<organism evidence="1 2">
    <name type="scientific">Clonostachys solani</name>
    <dbReference type="NCBI Taxonomy" id="160281"/>
    <lineage>
        <taxon>Eukaryota</taxon>
        <taxon>Fungi</taxon>
        <taxon>Dikarya</taxon>
        <taxon>Ascomycota</taxon>
        <taxon>Pezizomycotina</taxon>
        <taxon>Sordariomycetes</taxon>
        <taxon>Hypocreomycetidae</taxon>
        <taxon>Hypocreales</taxon>
        <taxon>Bionectriaceae</taxon>
        <taxon>Clonostachys</taxon>
    </lineage>
</organism>
<reference evidence="1 2" key="2">
    <citation type="submission" date="2021-10" db="EMBL/GenBank/DDBJ databases">
        <authorList>
            <person name="Piombo E."/>
        </authorList>
    </citation>
    <scope>NUCLEOTIDE SEQUENCE [LARGE SCALE GENOMIC DNA]</scope>
</reference>
<dbReference type="EMBL" id="CABFOC020000014">
    <property type="protein sequence ID" value="CAH0046162.1"/>
    <property type="molecule type" value="Genomic_DNA"/>
</dbReference>
<name>A0A9N9WA48_9HYPO</name>
<accession>A0A9N9WA48</accession>
<dbReference type="InterPro" id="IPR032675">
    <property type="entry name" value="LRR_dom_sf"/>
</dbReference>
<proteinExistence type="predicted"/>
<keyword evidence="2" id="KW-1185">Reference proteome</keyword>
<dbReference type="OrthoDB" id="3792523at2759"/>
<dbReference type="Proteomes" id="UP000775872">
    <property type="component" value="Unassembled WGS sequence"/>
</dbReference>
<protein>
    <submittedName>
        <fullName evidence="1">Uncharacterized protein</fullName>
    </submittedName>
</protein>
<sequence length="478" mass="54000">MDKLPVESAFHGFVPYVDHGDFKTSRQVNKHFAKMITPLRFTVLRFLSPGHRTNPKPTLKFSELQEAVAEVLPAIESVEKLTFSPAFSQKGAPASEPIDEAHLPCSPDEEINASERYALYQARMQAVEDAYWARVERQRQHIVEAEEAWKEKSHEQEQASGDVEASLQELFQHMPRLQELEVRPWEFNDWDGLLSDYYQTDGPYVNLSVAVILDTISKSLEKSNRHIEKLIVHAFNPELAKDSPAMRHTFTGLHHLSLGIDLVDSLLEDAPTNRVIPALLKCSQHTLQHLEIFSGGKFPQFPSQGVHFLSKVLNDGETDKALCLPNLRTLRLRSLLVDTKSLLDFVTAQPKLSDLKFGHVCLVTPGMGWVYLVTHLPKAVQKWEAFGKLGHEPVTDFERVVSSSACIEWDYYNQPIPAGTSWEGRDTGMETQFRRIGAWPADQPDGFVTPRAPQITAPFPEVFVNLQWPPSIPPLDGQ</sequence>